<organism evidence="1">
    <name type="scientific">Caldithrix abyssi</name>
    <dbReference type="NCBI Taxonomy" id="187145"/>
    <lineage>
        <taxon>Bacteria</taxon>
        <taxon>Pseudomonadati</taxon>
        <taxon>Calditrichota</taxon>
        <taxon>Calditrichia</taxon>
        <taxon>Calditrichales</taxon>
        <taxon>Calditrichaceae</taxon>
        <taxon>Caldithrix</taxon>
    </lineage>
</organism>
<proteinExistence type="predicted"/>
<accession>A0A7V5RNH4</accession>
<evidence type="ECO:0000313" key="1">
    <source>
        <dbReference type="EMBL" id="HHM01767.1"/>
    </source>
</evidence>
<gene>
    <name evidence="1" type="ORF">ENJ15_02050</name>
</gene>
<name>A0A7V5RNH4_CALAY</name>
<dbReference type="AlphaFoldDB" id="A0A7V5RNH4"/>
<comment type="caution">
    <text evidence="1">The sequence shown here is derived from an EMBL/GenBank/DDBJ whole genome shotgun (WGS) entry which is preliminary data.</text>
</comment>
<dbReference type="Proteomes" id="UP000885771">
    <property type="component" value="Unassembled WGS sequence"/>
</dbReference>
<sequence length="142" mass="15847">MIKIKTFLLSLLLLSQTLLYQVSLPQLVLCIGEDGHVAIEGATEDVTCLAHPLSFSGVALNAALYQAYHEQADDCVDIFLDWHMGIAQYKHESKLVKTMPLAVRNQIIPHEYTNRTNIINHDEQSAIHISGTQIARSIILLI</sequence>
<protein>
    <submittedName>
        <fullName evidence="1">Uncharacterized protein</fullName>
    </submittedName>
</protein>
<dbReference type="EMBL" id="DRLI01000074">
    <property type="protein sequence ID" value="HHM01767.1"/>
    <property type="molecule type" value="Genomic_DNA"/>
</dbReference>
<reference evidence="1" key="1">
    <citation type="journal article" date="2020" name="mSystems">
        <title>Genome- and Community-Level Interaction Insights into Carbon Utilization and Element Cycling Functions of Hydrothermarchaeota in Hydrothermal Sediment.</title>
        <authorList>
            <person name="Zhou Z."/>
            <person name="Liu Y."/>
            <person name="Xu W."/>
            <person name="Pan J."/>
            <person name="Luo Z.H."/>
            <person name="Li M."/>
        </authorList>
    </citation>
    <scope>NUCLEOTIDE SEQUENCE [LARGE SCALE GENOMIC DNA]</scope>
    <source>
        <strain evidence="1">HyVt-460</strain>
    </source>
</reference>